<protein>
    <submittedName>
        <fullName evidence="3">Uncharacterized protein</fullName>
    </submittedName>
</protein>
<keyword evidence="2" id="KW-1185">Reference proteome</keyword>
<evidence type="ECO:0000313" key="2">
    <source>
        <dbReference type="Proteomes" id="UP000887565"/>
    </source>
</evidence>
<reference evidence="3" key="1">
    <citation type="submission" date="2022-11" db="UniProtKB">
        <authorList>
            <consortium name="WormBaseParasite"/>
        </authorList>
    </citation>
    <scope>IDENTIFICATION</scope>
</reference>
<name>A0A915KH12_ROMCU</name>
<evidence type="ECO:0000313" key="3">
    <source>
        <dbReference type="WBParaSite" id="nRc.2.0.1.t38118-RA"/>
    </source>
</evidence>
<feature type="compositionally biased region" description="Polar residues" evidence="1">
    <location>
        <begin position="1"/>
        <end position="15"/>
    </location>
</feature>
<feature type="region of interest" description="Disordered" evidence="1">
    <location>
        <begin position="1"/>
        <end position="20"/>
    </location>
</feature>
<sequence length="337" mass="38293">MPTFLTNSGPSSTAESKPECGPPFTCPDHCSVHWEGACPAECRCNILHEKCQEITCPADPPICIVYMRHDGCQDCACQSPFRLTVIKNKSGLASNNETSTIVSTLAKMETTTEIATFAPRTEPEIIPIRPVKNEDAELRCNEDQRQEILRNFASIDAEAAEIGRLSTSSLLFPPVFAYTKFELRKRCQAYKQAYTKTSFAAKRNCFNDYDVYIRTYYTFSYACGFGTELNFDRHFDCLQVLRFNSNVMKCQYVHKPIDLSDKRGLCVVYNELIKCVKPMVIRTCGWDGWNVFFEYLSVNAKSFSRSCRLTKTGDRSDESKISISDEIHVVDPTFKFI</sequence>
<dbReference type="OMA" id="VHENPEC"/>
<dbReference type="WBParaSite" id="nRc.2.0.1.t38118-RA">
    <property type="protein sequence ID" value="nRc.2.0.1.t38118-RA"/>
    <property type="gene ID" value="nRc.2.0.1.g38118"/>
</dbReference>
<accession>A0A915KH12</accession>
<dbReference type="Proteomes" id="UP000887565">
    <property type="component" value="Unplaced"/>
</dbReference>
<organism evidence="2 3">
    <name type="scientific">Romanomermis culicivorax</name>
    <name type="common">Nematode worm</name>
    <dbReference type="NCBI Taxonomy" id="13658"/>
    <lineage>
        <taxon>Eukaryota</taxon>
        <taxon>Metazoa</taxon>
        <taxon>Ecdysozoa</taxon>
        <taxon>Nematoda</taxon>
        <taxon>Enoplea</taxon>
        <taxon>Dorylaimia</taxon>
        <taxon>Mermithida</taxon>
        <taxon>Mermithoidea</taxon>
        <taxon>Mermithidae</taxon>
        <taxon>Romanomermis</taxon>
    </lineage>
</organism>
<evidence type="ECO:0000256" key="1">
    <source>
        <dbReference type="SAM" id="MobiDB-lite"/>
    </source>
</evidence>
<proteinExistence type="predicted"/>
<dbReference type="AlphaFoldDB" id="A0A915KH12"/>